<protein>
    <submittedName>
        <fullName evidence="1">15333_t:CDS:1</fullName>
    </submittedName>
</protein>
<gene>
    <name evidence="1" type="ORF">ACOLOM_LOCUS417</name>
</gene>
<organism evidence="1 2">
    <name type="scientific">Acaulospora colombiana</name>
    <dbReference type="NCBI Taxonomy" id="27376"/>
    <lineage>
        <taxon>Eukaryota</taxon>
        <taxon>Fungi</taxon>
        <taxon>Fungi incertae sedis</taxon>
        <taxon>Mucoromycota</taxon>
        <taxon>Glomeromycotina</taxon>
        <taxon>Glomeromycetes</taxon>
        <taxon>Diversisporales</taxon>
        <taxon>Acaulosporaceae</taxon>
        <taxon>Acaulospora</taxon>
    </lineage>
</organism>
<evidence type="ECO:0000313" key="2">
    <source>
        <dbReference type="Proteomes" id="UP000789525"/>
    </source>
</evidence>
<accession>A0ACA9K017</accession>
<reference evidence="1" key="1">
    <citation type="submission" date="2021-06" db="EMBL/GenBank/DDBJ databases">
        <authorList>
            <person name="Kallberg Y."/>
            <person name="Tangrot J."/>
            <person name="Rosling A."/>
        </authorList>
    </citation>
    <scope>NUCLEOTIDE SEQUENCE</scope>
    <source>
        <strain evidence="1">CL356</strain>
    </source>
</reference>
<dbReference type="Proteomes" id="UP000789525">
    <property type="component" value="Unassembled WGS sequence"/>
</dbReference>
<proteinExistence type="predicted"/>
<name>A0ACA9K017_9GLOM</name>
<comment type="caution">
    <text evidence="1">The sequence shown here is derived from an EMBL/GenBank/DDBJ whole genome shotgun (WGS) entry which is preliminary data.</text>
</comment>
<keyword evidence="2" id="KW-1185">Reference proteome</keyword>
<dbReference type="EMBL" id="CAJVPT010000414">
    <property type="protein sequence ID" value="CAG8444302.1"/>
    <property type="molecule type" value="Genomic_DNA"/>
</dbReference>
<sequence>MGSDLFEVLSKDLGEYLGSGYGCDVKIHVGEYDQRTYDVHSVILAARSPYFRRKINDTPLNPGRVMEFYEQDISPTVPLHNVETDNLLDVLMSTNEPFLTDDPTLVVDFVLAADELELSELVRYLQNILINDRTEWLCENIDNIYPRIFKRQSLRILKDFYKNIIETDVELMLQLGNISKMPLNDVILMASRDDLLMDETEIPNIGQPSNALPSMEKKRKLTAIFTKSLDELYQDLVRYHVNPDRKPESFNLPKRVGKIESNLISIKHVSLISQWIKDQQASSLWQKVRPTKKTAQYRYNLLTRGSQGGFSRADFLEACQHKGPTIILIRLEGSDLIVGGYNPTPWVTSLKPNARARKSFIFAFDNDRDDPKEVGRICKLGSSKTCPVVSITDKSLKFGKDLSLNFTDSYDQPSVLRYQNVEYTLLDNLQRQMIENPANIKDFEEYPTGRREVVVKLLSVDPQNYPDAPREGIRRILEIFTGKPHPRDKPVDTSSIESIRMGTTVATNALLERKGEKCALLITKGFKDLLVIGNQARPKIFELAIRKPDVLYQKVVEVDERVSLIEEISGDDSDDVLRGISGECVKILQRPDLDKVKEDMQSLYAEGFRSIAICLMHSYTYPDHERQLGELATEIGFTHISLSSSIMPMIKIVPRGNSSTADAYLTPCIRKYINGFISGFDENLKKNVRLEFMQSDGGLVPVNKFSGFRAILSGPAAGVVGYALTSYSKEDLIPVIGFDMGGTSTDVSRFDGRYEHVFETTTAGVSIQAPQLDIHTVAAGGGSRLFFRNGMFVVGPESASAHPGPTCYRKDGPLTVTDANLILGRLNPDYFPKIFGPNEDQPLDIGATRSEFEKLSKEINAFNSENKEMNIDEIAFGFIKVANEAMCRPIRALTEAKGYDTSKHILACFGGAGGQHACAIAQNLGIGKILIHRYGSILSAYGLALANVVHEVQEPCSKVYSDDSLAYLKERIQALREACTEELKSQGFELSQIKHEVYLNLRYQGTDFALMTLEPKDSWNFIQSFVEQYQQEFGFTLPDRDIIVDDIRVRGIGEGHDISWNNVFEEEQRINHTPVDVSQRDNNVSIYFEGGRRQTPIYLLDKLQVGNKISGPALIIDANSTILVAPSCNALITTSHIIITVGEGARPEITAELDPIQLSIFGHRFMSIAEQMGNTLQKTSVSTNIKERLDFSCALFGADGGLVANAPHLPVHLGSLSHAVIYQINFYNGGALEDGDVIMTNHPKADITIITPVFNEGKIVFFVASRGHHADIGGSLPGSMPPHSKELYQEDAAIKSFKIVSGGKFDIDGLTDILLHQPARYPGCSGTRCLRDNISDLKAQVAANHKGITLVKALIRECGLDVVQAYMMHIRKNAELSVRELLKDVRRKIGSNVLKAMDYMDDGTPIKLQITIDEKEGSAVFDFAGTGPEVYGNTNAPSSVTFSAIIYCLRSLIANDIPLNQGCLTPIDIRIPEKSFLNPSDRAAVVGGNVLTSQRLVDTILKAFQACAASQGDCNNLTFGKDEIFVDGKKVKDGWGYYETIAGGSGAGPTWDGQSGVHVHMTNTRITDPEILERRLNHAVLLREFSLRKGSGGKGLHRGGDGVIRDLEFRESIQVSILSERRVYHPYGLNGGKDGSRGLNLWIRKNDGANQEEESGERILNLGGKNTFQVGIGDRVIICTPGGGGWGVVADGDEDDPDEAVTRFL</sequence>
<evidence type="ECO:0000313" key="1">
    <source>
        <dbReference type="EMBL" id="CAG8444302.1"/>
    </source>
</evidence>